<dbReference type="KEGG" id="ave:Arcve_0392"/>
<accession>F2KPJ4</accession>
<dbReference type="OrthoDB" id="383098at2157"/>
<organism evidence="1 2">
    <name type="scientific">Archaeoglobus veneficus (strain DSM 11195 / SNP6)</name>
    <dbReference type="NCBI Taxonomy" id="693661"/>
    <lineage>
        <taxon>Archaea</taxon>
        <taxon>Methanobacteriati</taxon>
        <taxon>Methanobacteriota</taxon>
        <taxon>Archaeoglobi</taxon>
        <taxon>Archaeoglobales</taxon>
        <taxon>Archaeoglobaceae</taxon>
        <taxon>Archaeoglobus</taxon>
    </lineage>
</organism>
<sequence>MGVGVMQGDQSKRVLSLRITMDKTFEDKFNKIKNELGLSSNAEVIRFLVNKYYKEIIGKGGLVGLVFLKLLESLNLAEILDLVNLTDAMPLLGC</sequence>
<dbReference type="GeneID" id="10393487"/>
<keyword evidence="2" id="KW-1185">Reference proteome</keyword>
<evidence type="ECO:0000313" key="1">
    <source>
        <dbReference type="EMBL" id="AEA46425.1"/>
    </source>
</evidence>
<dbReference type="AlphaFoldDB" id="F2KPJ4"/>
<gene>
    <name evidence="1" type="ordered locus">Arcve_0392</name>
</gene>
<protein>
    <submittedName>
        <fullName evidence="1">Uncharacterized protein</fullName>
    </submittedName>
</protein>
<dbReference type="RefSeq" id="WP_013683099.1">
    <property type="nucleotide sequence ID" value="NC_015320.1"/>
</dbReference>
<dbReference type="Proteomes" id="UP000008136">
    <property type="component" value="Chromosome"/>
</dbReference>
<reference evidence="1 2" key="1">
    <citation type="submission" date="2011-03" db="EMBL/GenBank/DDBJ databases">
        <title>The complete genome of Archaeoglobus veneficus SNP6.</title>
        <authorList>
            <consortium name="US DOE Joint Genome Institute (JGI-PGF)"/>
            <person name="Lucas S."/>
            <person name="Copeland A."/>
            <person name="Lapidus A."/>
            <person name="Bruce D."/>
            <person name="Goodwin L."/>
            <person name="Pitluck S."/>
            <person name="Kyrpides N."/>
            <person name="Mavromatis K."/>
            <person name="Pagani I."/>
            <person name="Ivanova N."/>
            <person name="Mikhailova N."/>
            <person name="Lu M."/>
            <person name="Detter J.C."/>
            <person name="Tapia R."/>
            <person name="Han C."/>
            <person name="Land M."/>
            <person name="Hauser L."/>
            <person name="Markowitz V."/>
            <person name="Cheng J.-F."/>
            <person name="Hugenholtz P."/>
            <person name="Woyke T."/>
            <person name="Wu D."/>
            <person name="Spring S."/>
            <person name="Brambilla E."/>
            <person name="Klenk H.-P."/>
            <person name="Eisen J.A."/>
        </authorList>
    </citation>
    <scope>NUCLEOTIDE SEQUENCE [LARGE SCALE GENOMIC DNA]</scope>
    <source>
        <strain evidence="2">SNP6</strain>
    </source>
</reference>
<dbReference type="STRING" id="693661.Arcve_0392"/>
<name>F2KPJ4_ARCVS</name>
<dbReference type="HOGENOM" id="CLU_2550048_0_0_2"/>
<dbReference type="eggNOG" id="arCOG12209">
    <property type="taxonomic scope" value="Archaea"/>
</dbReference>
<evidence type="ECO:0000313" key="2">
    <source>
        <dbReference type="Proteomes" id="UP000008136"/>
    </source>
</evidence>
<proteinExistence type="predicted"/>
<dbReference type="EMBL" id="CP002588">
    <property type="protein sequence ID" value="AEA46425.1"/>
    <property type="molecule type" value="Genomic_DNA"/>
</dbReference>